<keyword evidence="7" id="KW-0325">Glycoprotein</keyword>
<keyword evidence="5 8" id="KW-1133">Transmembrane helix</keyword>
<reference evidence="12" key="1">
    <citation type="submission" date="2020-03" db="EMBL/GenBank/DDBJ databases">
        <title>Studies in the Genomics of Life Span.</title>
        <authorList>
            <person name="Glass D."/>
        </authorList>
    </citation>
    <scope>NUCLEOTIDE SEQUENCE</scope>
    <source>
        <strain evidence="12">LTLLF</strain>
        <tissue evidence="12">Muscle</tissue>
    </source>
</reference>
<keyword evidence="10" id="KW-0732">Signal</keyword>
<dbReference type="Gene3D" id="3.40.50.10140">
    <property type="entry name" value="Toll/interleukin-1 receptor homology (TIR) domain"/>
    <property type="match status" value="1"/>
</dbReference>
<dbReference type="Pfam" id="PF01582">
    <property type="entry name" value="TIR"/>
    <property type="match status" value="1"/>
</dbReference>
<comment type="subcellular location">
    <subcellularLocation>
        <location evidence="1">Cell membrane</location>
        <topology evidence="1">Multi-pass membrane protein</topology>
    </subcellularLocation>
    <subcellularLocation>
        <location evidence="8">Membrane</location>
        <topology evidence="8">Multi-pass membrane protein</topology>
    </subcellularLocation>
</comment>
<dbReference type="GO" id="GO:0007165">
    <property type="term" value="P:signal transduction"/>
    <property type="evidence" value="ECO:0007669"/>
    <property type="project" value="InterPro"/>
</dbReference>
<keyword evidence="4 8" id="KW-0812">Transmembrane</keyword>
<organism evidence="12 13">
    <name type="scientific">Microtus ochrogaster</name>
    <name type="common">Prairie vole</name>
    <dbReference type="NCBI Taxonomy" id="79684"/>
    <lineage>
        <taxon>Eukaryota</taxon>
        <taxon>Metazoa</taxon>
        <taxon>Chordata</taxon>
        <taxon>Craniata</taxon>
        <taxon>Vertebrata</taxon>
        <taxon>Euteleostomi</taxon>
        <taxon>Mammalia</taxon>
        <taxon>Eutheria</taxon>
        <taxon>Euarchontoglires</taxon>
        <taxon>Glires</taxon>
        <taxon>Rodentia</taxon>
        <taxon>Myomorpha</taxon>
        <taxon>Muroidea</taxon>
        <taxon>Cricetidae</taxon>
        <taxon>Arvicolinae</taxon>
        <taxon>Microtus</taxon>
    </lineage>
</organism>
<dbReference type="PANTHER" id="PTHR12308">
    <property type="entry name" value="ANOCTAMIN"/>
    <property type="match status" value="1"/>
</dbReference>
<dbReference type="SUPFAM" id="SSF52200">
    <property type="entry name" value="Toll/Interleukin receptor TIR domain"/>
    <property type="match status" value="1"/>
</dbReference>
<gene>
    <name evidence="12" type="ORF">LTLLF_164560</name>
</gene>
<feature type="transmembrane region" description="Helical" evidence="8">
    <location>
        <begin position="580"/>
        <end position="606"/>
    </location>
</feature>
<evidence type="ECO:0000259" key="11">
    <source>
        <dbReference type="PROSITE" id="PS50104"/>
    </source>
</evidence>
<feature type="transmembrane region" description="Helical" evidence="8">
    <location>
        <begin position="627"/>
        <end position="654"/>
    </location>
</feature>
<feature type="signal peptide" evidence="10">
    <location>
        <begin position="1"/>
        <end position="34"/>
    </location>
</feature>
<name>A0A8J6GDW9_MICOH</name>
<feature type="transmembrane region" description="Helical" evidence="8">
    <location>
        <begin position="306"/>
        <end position="324"/>
    </location>
</feature>
<evidence type="ECO:0000256" key="7">
    <source>
        <dbReference type="ARBA" id="ARBA00023180"/>
    </source>
</evidence>
<dbReference type="FunFam" id="3.40.50.10140:FF:000011">
    <property type="entry name" value="single Ig IL-1-related receptor isoform X1"/>
    <property type="match status" value="1"/>
</dbReference>
<dbReference type="SMART" id="SM00255">
    <property type="entry name" value="TIR"/>
    <property type="match status" value="1"/>
</dbReference>
<dbReference type="EMBL" id="JAATJU010023300">
    <property type="protein sequence ID" value="KAH0507978.1"/>
    <property type="molecule type" value="Genomic_DNA"/>
</dbReference>
<protein>
    <recommendedName>
        <fullName evidence="8">Anoctamin</fullName>
    </recommendedName>
</protein>
<evidence type="ECO:0000256" key="1">
    <source>
        <dbReference type="ARBA" id="ARBA00004651"/>
    </source>
</evidence>
<dbReference type="InterPro" id="IPR007632">
    <property type="entry name" value="Anoctamin"/>
</dbReference>
<feature type="transmembrane region" description="Helical" evidence="8">
    <location>
        <begin position="409"/>
        <end position="428"/>
    </location>
</feature>
<evidence type="ECO:0000256" key="6">
    <source>
        <dbReference type="ARBA" id="ARBA00023136"/>
    </source>
</evidence>
<dbReference type="PANTHER" id="PTHR12308:SF37">
    <property type="entry name" value="ANOCTAMIN-9"/>
    <property type="match status" value="1"/>
</dbReference>
<dbReference type="GO" id="GO:0005886">
    <property type="term" value="C:plasma membrane"/>
    <property type="evidence" value="ECO:0007669"/>
    <property type="project" value="UniProtKB-SubCell"/>
</dbReference>
<feature type="transmembrane region" description="Helical" evidence="8">
    <location>
        <begin position="832"/>
        <end position="853"/>
    </location>
</feature>
<evidence type="ECO:0000256" key="3">
    <source>
        <dbReference type="ARBA" id="ARBA00022475"/>
    </source>
</evidence>
<keyword evidence="6 8" id="KW-0472">Membrane</keyword>
<feature type="transmembrane region" description="Helical" evidence="8">
    <location>
        <begin position="366"/>
        <end position="389"/>
    </location>
</feature>
<dbReference type="Proteomes" id="UP000710432">
    <property type="component" value="Unassembled WGS sequence"/>
</dbReference>
<comment type="caution">
    <text evidence="12">The sequence shown here is derived from an EMBL/GenBank/DDBJ whole genome shotgun (WGS) entry which is preliminary data.</text>
</comment>
<feature type="transmembrane region" description="Helical" evidence="8">
    <location>
        <begin position="459"/>
        <end position="481"/>
    </location>
</feature>
<dbReference type="Pfam" id="PF04547">
    <property type="entry name" value="Anoctamin"/>
    <property type="match status" value="1"/>
</dbReference>
<feature type="transmembrane region" description="Helical" evidence="8">
    <location>
        <begin position="730"/>
        <end position="759"/>
    </location>
</feature>
<feature type="domain" description="TIR" evidence="11">
    <location>
        <begin position="876"/>
        <end position="1020"/>
    </location>
</feature>
<dbReference type="PROSITE" id="PS50104">
    <property type="entry name" value="TIR"/>
    <property type="match status" value="1"/>
</dbReference>
<dbReference type="InterPro" id="IPR000157">
    <property type="entry name" value="TIR_dom"/>
</dbReference>
<keyword evidence="3" id="KW-1003">Cell membrane</keyword>
<accession>A0A8J6GDW9</accession>
<feature type="transmembrane region" description="Helical" evidence="8">
    <location>
        <begin position="226"/>
        <end position="252"/>
    </location>
</feature>
<dbReference type="GO" id="GO:0046983">
    <property type="term" value="F:protein dimerization activity"/>
    <property type="evidence" value="ECO:0007669"/>
    <property type="project" value="InterPro"/>
</dbReference>
<dbReference type="Pfam" id="PF16178">
    <property type="entry name" value="Anoct_dimer"/>
    <property type="match status" value="1"/>
</dbReference>
<proteinExistence type="inferred from homology"/>
<dbReference type="PRINTS" id="PR01537">
    <property type="entry name" value="INTRLKN1R1F"/>
</dbReference>
<evidence type="ECO:0000313" key="12">
    <source>
        <dbReference type="EMBL" id="KAH0507978.1"/>
    </source>
</evidence>
<dbReference type="GO" id="GO:0005254">
    <property type="term" value="F:chloride channel activity"/>
    <property type="evidence" value="ECO:0007669"/>
    <property type="project" value="TreeGrafter"/>
</dbReference>
<evidence type="ECO:0000256" key="9">
    <source>
        <dbReference type="SAM" id="MobiDB-lite"/>
    </source>
</evidence>
<feature type="region of interest" description="Disordered" evidence="9">
    <location>
        <begin position="1077"/>
        <end position="1103"/>
    </location>
</feature>
<comment type="similarity">
    <text evidence="2 8">Belongs to the anoctamin family.</text>
</comment>
<evidence type="ECO:0000256" key="4">
    <source>
        <dbReference type="ARBA" id="ARBA00022692"/>
    </source>
</evidence>
<evidence type="ECO:0000256" key="10">
    <source>
        <dbReference type="SAM" id="SignalP"/>
    </source>
</evidence>
<dbReference type="InterPro" id="IPR049452">
    <property type="entry name" value="Anoctamin_TM"/>
</dbReference>
<evidence type="ECO:0000256" key="8">
    <source>
        <dbReference type="RuleBase" id="RU280814"/>
    </source>
</evidence>
<dbReference type="AlphaFoldDB" id="A0A8J6GDW9"/>
<sequence length="1122" mass="129150">MLMSIIIQWGPARCGPVALCTLALDCLTCLRAVAVDGLGDESLQIFVGPEGDCLPLMERGACKLEDAHQWDCVLVADLQTQKYEKQVQRQRQFLEKLESKGFHYKIIKDQKKVFFGIRADSRIFDLYRTLLMKPEDPGPRAKLSNINSIPVTTRFLGFRIRIVSFIVNNKAKPGDTFEDLVKDGVFETMFPLHEGEKELKRKWARWRNMFRKQPIDDIRNYFGEKVALYFAWLGWYTYMLVPAAVVGLIIFLSGFALFNSSQISKEICAADDIFMCPLGENSHNYQRLSGMCAFAKLTHLFDNDGTVVFAIFMALWATVFLEIWKRQRARVVLHWDLYGWDKEEEEMALQLINCPDYKLKTHHHSYLSSTIILILSLFMICFMIGMAHVLVVYRVVAAALFSSIMEHQVTTVVVVTGAVVHYVIIVIMTKVNKYVALKLCSFEDPRTFSERESKFTVKFFILQFFAHFSSLIYIAFILGRINGHPGKSTRLAGLWKLEECHLSGCMTDLFIQMAIIMGLKQTLSNCIEYLRPWFAHKYRLMRAYKRGIKSKDPDLEEWQRNYRMNPVNTFSLFDEFMEMMIQYGFTTIFVAAFPLAPLLALFSNLVEIRLEAIKMVRLQRRLIPRKANDIGTWLQVLETIGVLAVIANGMVIAFTSEFIPRIVYKYHYGPCAQNRNFTADCLEGYVNHSLSVFYTKHFQDHGKTGSQANMTVCRYRDYRNDRDYNLSEQFWFILAIRLAFVILFEHVALCIKLIAAWFVPDVPQSVKNKVLEEKYQILREKMWDSANFSEVVSSVLVLNLTNTEDYGSFTCSVWNVSSHSFTLWKAGPAGHVVAVLASLLVLLVLLLVALLYVKCRLNVLLWYQDNYGEVEMNDGKLYDAYVSYSDCPEDRKFVNFILKPQLERRRGYKLFLEDRDLLPRAEPSADLLVNLSRCRRLIVVLSDAFLGRAWCSQSFREGLCRLLELTRRPIFITFEGQRREPMHPALRLLRQHRHLVTLLLWKPGSVTPSSDFWKELQLALPRKVQYRPVEGDPQTRLQDDKDPMLIVRGRATQGRAMESELDPDPEGDLGVRGPVFGEPPTSLHASKISGEGPGSEMDVSDLGSRNYSARTDFYCLVSEDDV</sequence>
<dbReference type="InterPro" id="IPR032394">
    <property type="entry name" value="Anoct_dimer"/>
</dbReference>
<feature type="chain" id="PRO_5035210653" description="Anoctamin" evidence="10">
    <location>
        <begin position="35"/>
        <end position="1122"/>
    </location>
</feature>
<evidence type="ECO:0000256" key="2">
    <source>
        <dbReference type="ARBA" id="ARBA00009671"/>
    </source>
</evidence>
<dbReference type="InterPro" id="IPR035897">
    <property type="entry name" value="Toll_tir_struct_dom_sf"/>
</dbReference>
<comment type="caution">
    <text evidence="8">Lacks conserved residue(s) required for the propagation of feature annotation.</text>
</comment>
<evidence type="ECO:0000313" key="13">
    <source>
        <dbReference type="Proteomes" id="UP000710432"/>
    </source>
</evidence>
<evidence type="ECO:0000256" key="5">
    <source>
        <dbReference type="ARBA" id="ARBA00022989"/>
    </source>
</evidence>